<evidence type="ECO:0000313" key="5">
    <source>
        <dbReference type="EMBL" id="MCG4745677.1"/>
    </source>
</evidence>
<dbReference type="InterPro" id="IPR052910">
    <property type="entry name" value="ABC-Purine-Binding"/>
</dbReference>
<feature type="chain" id="PRO_5044014535" evidence="3">
    <location>
        <begin position="21"/>
        <end position="425"/>
    </location>
</feature>
<dbReference type="Proteomes" id="UP000669239">
    <property type="component" value="Unassembled WGS sequence"/>
</dbReference>
<dbReference type="AlphaFoldDB" id="A0AAW5BWN2"/>
<protein>
    <submittedName>
        <fullName evidence="5">BMP family ABC transporter substrate-binding protein</fullName>
    </submittedName>
</protein>
<feature type="domain" description="ABC transporter substrate-binding protein PnrA-like" evidence="4">
    <location>
        <begin position="79"/>
        <end position="364"/>
    </location>
</feature>
<dbReference type="InterPro" id="IPR003760">
    <property type="entry name" value="PnrA-like"/>
</dbReference>
<dbReference type="Proteomes" id="UP001299608">
    <property type="component" value="Unassembled WGS sequence"/>
</dbReference>
<organism evidence="5 8">
    <name type="scientific">Enterocloster aldenensis</name>
    <dbReference type="NCBI Taxonomy" id="358742"/>
    <lineage>
        <taxon>Bacteria</taxon>
        <taxon>Bacillati</taxon>
        <taxon>Bacillota</taxon>
        <taxon>Clostridia</taxon>
        <taxon>Lachnospirales</taxon>
        <taxon>Lachnospiraceae</taxon>
        <taxon>Enterocloster</taxon>
    </lineage>
</organism>
<accession>A0AAW5BWN2</accession>
<proteinExistence type="predicted"/>
<evidence type="ECO:0000313" key="7">
    <source>
        <dbReference type="Proteomes" id="UP000669239"/>
    </source>
</evidence>
<keyword evidence="1 3" id="KW-0732">Signal</keyword>
<dbReference type="Gene3D" id="3.40.50.2300">
    <property type="match status" value="2"/>
</dbReference>
<feature type="region of interest" description="Disordered" evidence="2">
    <location>
        <begin position="28"/>
        <end position="59"/>
    </location>
</feature>
<comment type="caution">
    <text evidence="5">The sequence shown here is derived from an EMBL/GenBank/DDBJ whole genome shotgun (WGS) entry which is preliminary data.</text>
</comment>
<evidence type="ECO:0000313" key="6">
    <source>
        <dbReference type="EMBL" id="NSJ50382.1"/>
    </source>
</evidence>
<reference evidence="5" key="3">
    <citation type="submission" date="2022-01" db="EMBL/GenBank/DDBJ databases">
        <title>Collection of gut derived symbiotic bacterial strains cultured from healthy donors.</title>
        <authorList>
            <person name="Lin H."/>
            <person name="Kohout C."/>
            <person name="Waligurski E."/>
            <person name="Pamer E.G."/>
        </authorList>
    </citation>
    <scope>NUCLEOTIDE SEQUENCE</scope>
    <source>
        <strain evidence="5">DFI.6.55</strain>
    </source>
</reference>
<reference evidence="6" key="2">
    <citation type="submission" date="2020-02" db="EMBL/GenBank/DDBJ databases">
        <authorList>
            <person name="Littmann E."/>
            <person name="Sorbara M."/>
        </authorList>
    </citation>
    <scope>NUCLEOTIDE SEQUENCE</scope>
    <source>
        <strain evidence="6">MSK.1.17</strain>
    </source>
</reference>
<gene>
    <name evidence="6" type="ORF">G5B36_16980</name>
    <name evidence="5" type="ORF">L0N08_09675</name>
</gene>
<feature type="signal peptide" evidence="3">
    <location>
        <begin position="1"/>
        <end position="20"/>
    </location>
</feature>
<feature type="compositionally biased region" description="Low complexity" evidence="2">
    <location>
        <begin position="28"/>
        <end position="48"/>
    </location>
</feature>
<sequence length="425" mass="44800">MKLRKLVSVAMAGVMTLSLAACGGSGTADTTAAPASTEAAADTTAADAGETEAKEAAPAGGVAKEDLKVGFVFIGDENEGYTAAHYKGAMEMKEALGLADDQIIVKWNIPEDETAQDAAMDLADQGCQIVFANSFGHESYVIEAAKEYPEVQFCHATGFQAASSGLSNMHNYFTAIYEARYVSGVVAGMKLNQMIEDGTVAKDACKIGYVGAYPYAEVISGYTSFFLGVRSVCPDATMEVKYTNSWASFDLEKEAADALISDGCVLISQHADTTGAPTACEAAGVPCVGYNISMIATAPTQALTSSTNNWGAYVTEAVQHVVDGTEIPVDWCKGFSDGAVLITELNEAAVAPGTKEKVEEVEAKLAAGELHVFDTSTWTVEGKTLDSYKKDDGNEYISDGYFHESEFASAPAFDILIDGIKTIDN</sequence>
<name>A0AAW5BWN2_9FIRM</name>
<evidence type="ECO:0000259" key="4">
    <source>
        <dbReference type="Pfam" id="PF02608"/>
    </source>
</evidence>
<dbReference type="GO" id="GO:0005886">
    <property type="term" value="C:plasma membrane"/>
    <property type="evidence" value="ECO:0007669"/>
    <property type="project" value="InterPro"/>
</dbReference>
<dbReference type="PANTHER" id="PTHR43208:SF1">
    <property type="entry name" value="ABC TRANSPORTER SUBSTRATE-BINDING PROTEIN"/>
    <property type="match status" value="1"/>
</dbReference>
<dbReference type="Pfam" id="PF02608">
    <property type="entry name" value="Bmp"/>
    <property type="match status" value="1"/>
</dbReference>
<evidence type="ECO:0000256" key="2">
    <source>
        <dbReference type="SAM" id="MobiDB-lite"/>
    </source>
</evidence>
<evidence type="ECO:0000256" key="1">
    <source>
        <dbReference type="ARBA" id="ARBA00022729"/>
    </source>
</evidence>
<evidence type="ECO:0000256" key="3">
    <source>
        <dbReference type="SAM" id="SignalP"/>
    </source>
</evidence>
<dbReference type="EMBL" id="JAKNGE010000010">
    <property type="protein sequence ID" value="MCG4745677.1"/>
    <property type="molecule type" value="Genomic_DNA"/>
</dbReference>
<dbReference type="GeneID" id="97204962"/>
<reference evidence="6 7" key="1">
    <citation type="journal article" date="2020" name="Cell Host Microbe">
        <title>Functional and Genomic Variation between Human-Derived Isolates of Lachnospiraceae Reveals Inter- and Intra-Species Diversity.</title>
        <authorList>
            <person name="Sorbara M.T."/>
            <person name="Littmann E.R."/>
            <person name="Fontana E."/>
            <person name="Moody T.U."/>
            <person name="Kohout C.E."/>
            <person name="Gjonbalaj M."/>
            <person name="Eaton V."/>
            <person name="Seok R."/>
            <person name="Leiner I.M."/>
            <person name="Pamer E.G."/>
        </authorList>
    </citation>
    <scope>NUCLEOTIDE SEQUENCE [LARGE SCALE GENOMIC DNA]</scope>
    <source>
        <strain evidence="6 7">MSK.1.17</strain>
    </source>
</reference>
<evidence type="ECO:0000313" key="8">
    <source>
        <dbReference type="Proteomes" id="UP001299608"/>
    </source>
</evidence>
<dbReference type="RefSeq" id="WP_165642535.1">
    <property type="nucleotide sequence ID" value="NZ_BAABZL010000001.1"/>
</dbReference>
<dbReference type="CDD" id="cd19963">
    <property type="entry name" value="PBP1_BMP-like"/>
    <property type="match status" value="1"/>
</dbReference>
<keyword evidence="7" id="KW-1185">Reference proteome</keyword>
<dbReference type="EMBL" id="JAAITT010000025">
    <property type="protein sequence ID" value="NSJ50382.1"/>
    <property type="molecule type" value="Genomic_DNA"/>
</dbReference>
<dbReference type="PROSITE" id="PS51257">
    <property type="entry name" value="PROKAR_LIPOPROTEIN"/>
    <property type="match status" value="1"/>
</dbReference>
<dbReference type="PANTHER" id="PTHR43208">
    <property type="entry name" value="ABC TRANSPORTER SUBSTRATE-BINDING PROTEIN"/>
    <property type="match status" value="1"/>
</dbReference>